<name>A0A5J6MTS7_9PROT</name>
<dbReference type="KEGG" id="hadh:FRZ61_06480"/>
<keyword evidence="4 6" id="KW-0560">Oxidoreductase</keyword>
<evidence type="ECO:0000313" key="8">
    <source>
        <dbReference type="EMBL" id="QEX20729.1"/>
    </source>
</evidence>
<dbReference type="GO" id="GO:0006979">
    <property type="term" value="P:response to oxidative stress"/>
    <property type="evidence" value="ECO:0007669"/>
    <property type="project" value="InterPro"/>
</dbReference>
<feature type="binding site" evidence="6">
    <location>
        <position position="166"/>
    </location>
    <ligand>
        <name>Zn(2+)</name>
        <dbReference type="ChEBI" id="CHEBI:29105"/>
    </ligand>
</feature>
<dbReference type="Proteomes" id="UP000325797">
    <property type="component" value="Chromosome"/>
</dbReference>
<feature type="domain" description="MsrB" evidence="7">
    <location>
        <begin position="75"/>
        <end position="197"/>
    </location>
</feature>
<evidence type="ECO:0000256" key="2">
    <source>
        <dbReference type="ARBA" id="ARBA00022723"/>
    </source>
</evidence>
<evidence type="ECO:0000256" key="6">
    <source>
        <dbReference type="HAMAP-Rule" id="MF_01400"/>
    </source>
</evidence>
<dbReference type="FunFam" id="2.170.150.20:FF:000001">
    <property type="entry name" value="Peptide methionine sulfoxide reductase MsrB"/>
    <property type="match status" value="1"/>
</dbReference>
<reference evidence="8 9" key="1">
    <citation type="submission" date="2019-08" db="EMBL/GenBank/DDBJ databases">
        <title>Hyperibacter terrae gen. nov., sp. nov. and Hyperibacter viscosus sp. nov., two new members in the family Rhodospirillaceae isolated from the rhizosphere of Hypericum perforatum.</title>
        <authorList>
            <person name="Noviana Z."/>
        </authorList>
    </citation>
    <scope>NUCLEOTIDE SEQUENCE [LARGE SCALE GENOMIC DNA]</scope>
    <source>
        <strain evidence="8 9">R5959</strain>
    </source>
</reference>
<comment type="catalytic activity">
    <reaction evidence="5 6">
        <text>L-methionyl-[protein] + [thioredoxin]-disulfide + H2O = L-methionyl-(R)-S-oxide-[protein] + [thioredoxin]-dithiol</text>
        <dbReference type="Rhea" id="RHEA:24164"/>
        <dbReference type="Rhea" id="RHEA-COMP:10698"/>
        <dbReference type="Rhea" id="RHEA-COMP:10700"/>
        <dbReference type="Rhea" id="RHEA-COMP:12313"/>
        <dbReference type="Rhea" id="RHEA-COMP:12314"/>
        <dbReference type="ChEBI" id="CHEBI:15377"/>
        <dbReference type="ChEBI" id="CHEBI:16044"/>
        <dbReference type="ChEBI" id="CHEBI:29950"/>
        <dbReference type="ChEBI" id="CHEBI:45764"/>
        <dbReference type="ChEBI" id="CHEBI:50058"/>
        <dbReference type="EC" id="1.8.4.12"/>
    </reaction>
</comment>
<dbReference type="EMBL" id="CP042582">
    <property type="protein sequence ID" value="QEX20729.1"/>
    <property type="molecule type" value="Genomic_DNA"/>
</dbReference>
<feature type="binding site" evidence="6">
    <location>
        <position position="163"/>
    </location>
    <ligand>
        <name>Zn(2+)</name>
        <dbReference type="ChEBI" id="CHEBI:29105"/>
    </ligand>
</feature>
<feature type="binding site" evidence="6">
    <location>
        <position position="114"/>
    </location>
    <ligand>
        <name>Zn(2+)</name>
        <dbReference type="ChEBI" id="CHEBI:29105"/>
    </ligand>
</feature>
<evidence type="ECO:0000256" key="1">
    <source>
        <dbReference type="ARBA" id="ARBA00007174"/>
    </source>
</evidence>
<evidence type="ECO:0000256" key="3">
    <source>
        <dbReference type="ARBA" id="ARBA00022833"/>
    </source>
</evidence>
<proteinExistence type="inferred from homology"/>
<dbReference type="AlphaFoldDB" id="A0A5J6MTS7"/>
<dbReference type="EC" id="1.8.4.12" evidence="6"/>
<evidence type="ECO:0000259" key="7">
    <source>
        <dbReference type="PROSITE" id="PS51790"/>
    </source>
</evidence>
<dbReference type="PANTHER" id="PTHR10173">
    <property type="entry name" value="METHIONINE SULFOXIDE REDUCTASE"/>
    <property type="match status" value="1"/>
</dbReference>
<feature type="active site" description="Nucleophile" evidence="6">
    <location>
        <position position="186"/>
    </location>
</feature>
<dbReference type="GO" id="GO:0033743">
    <property type="term" value="F:peptide-methionine (R)-S-oxide reductase activity"/>
    <property type="evidence" value="ECO:0007669"/>
    <property type="project" value="UniProtKB-UniRule"/>
</dbReference>
<dbReference type="InterPro" id="IPR011057">
    <property type="entry name" value="Mss4-like_sf"/>
</dbReference>
<comment type="similarity">
    <text evidence="1 6">Belongs to the MsrB Met sulfoxide reductase family.</text>
</comment>
<evidence type="ECO:0000256" key="5">
    <source>
        <dbReference type="ARBA" id="ARBA00048488"/>
    </source>
</evidence>
<dbReference type="Gene3D" id="2.170.150.20">
    <property type="entry name" value="Peptide methionine sulfoxide reductase"/>
    <property type="match status" value="1"/>
</dbReference>
<comment type="cofactor">
    <cofactor evidence="6">
        <name>Zn(2+)</name>
        <dbReference type="ChEBI" id="CHEBI:29105"/>
    </cofactor>
    <text evidence="6">Binds 1 zinc ion per subunit. The zinc ion is important for the structural integrity of the protein.</text>
</comment>
<keyword evidence="3 6" id="KW-0862">Zinc</keyword>
<dbReference type="PANTHER" id="PTHR10173:SF52">
    <property type="entry name" value="METHIONINE-R-SULFOXIDE REDUCTASE B1"/>
    <property type="match status" value="1"/>
</dbReference>
<dbReference type="HAMAP" id="MF_01400">
    <property type="entry name" value="MsrB"/>
    <property type="match status" value="1"/>
</dbReference>
<dbReference type="GO" id="GO:0005737">
    <property type="term" value="C:cytoplasm"/>
    <property type="evidence" value="ECO:0007669"/>
    <property type="project" value="TreeGrafter"/>
</dbReference>
<dbReference type="GO" id="GO:0008270">
    <property type="term" value="F:zinc ion binding"/>
    <property type="evidence" value="ECO:0007669"/>
    <property type="project" value="UniProtKB-UniRule"/>
</dbReference>
<dbReference type="Pfam" id="PF01641">
    <property type="entry name" value="SelR"/>
    <property type="match status" value="1"/>
</dbReference>
<dbReference type="InterPro" id="IPR002579">
    <property type="entry name" value="Met_Sox_Rdtase_MsrB_dom"/>
</dbReference>
<organism evidence="8 9">
    <name type="scientific">Hypericibacter adhaerens</name>
    <dbReference type="NCBI Taxonomy" id="2602016"/>
    <lineage>
        <taxon>Bacteria</taxon>
        <taxon>Pseudomonadati</taxon>
        <taxon>Pseudomonadota</taxon>
        <taxon>Alphaproteobacteria</taxon>
        <taxon>Rhodospirillales</taxon>
        <taxon>Dongiaceae</taxon>
        <taxon>Hypericibacter</taxon>
    </lineage>
</organism>
<dbReference type="InterPro" id="IPR028427">
    <property type="entry name" value="Met_Sox_Rdtase_MsrB"/>
</dbReference>
<dbReference type="SUPFAM" id="SSF51316">
    <property type="entry name" value="Mss4-like"/>
    <property type="match status" value="1"/>
</dbReference>
<dbReference type="GO" id="GO:0030091">
    <property type="term" value="P:protein repair"/>
    <property type="evidence" value="ECO:0007669"/>
    <property type="project" value="InterPro"/>
</dbReference>
<dbReference type="OrthoDB" id="9785497at2"/>
<feature type="binding site" evidence="6">
    <location>
        <position position="117"/>
    </location>
    <ligand>
        <name>Zn(2+)</name>
        <dbReference type="ChEBI" id="CHEBI:29105"/>
    </ligand>
</feature>
<dbReference type="NCBIfam" id="TIGR00357">
    <property type="entry name" value="peptide-methionine (R)-S-oxide reductase MsrB"/>
    <property type="match status" value="1"/>
</dbReference>
<gene>
    <name evidence="6" type="primary">msrB</name>
    <name evidence="8" type="ORF">FRZ61_06480</name>
</gene>
<dbReference type="PROSITE" id="PS51790">
    <property type="entry name" value="MSRB"/>
    <property type="match status" value="1"/>
</dbReference>
<keyword evidence="2 6" id="KW-0479">Metal-binding</keyword>
<accession>A0A5J6MTS7</accession>
<dbReference type="InterPro" id="IPR006311">
    <property type="entry name" value="TAT_signal"/>
</dbReference>
<dbReference type="PROSITE" id="PS51318">
    <property type="entry name" value="TAT"/>
    <property type="match status" value="1"/>
</dbReference>
<sequence>MIDSAKRTTRRGGRAALGRRLFLAGTAAAVGLSALRLRASRPAAAAASQAVLIVPVSNDGQPQAPVLQSKVIKSDEDWRRQLSPEAYEVTRREGTEAPFSGENLNIHDRGIFRCICCDNALFDSATKFESGTGWPSFWQPIAKQNIVETVDRSFGMTRTAVSCSLCDAHLGHVFDDGPAPTGLRYCMNSVALRFAPIA</sequence>
<evidence type="ECO:0000313" key="9">
    <source>
        <dbReference type="Proteomes" id="UP000325797"/>
    </source>
</evidence>
<evidence type="ECO:0000256" key="4">
    <source>
        <dbReference type="ARBA" id="ARBA00023002"/>
    </source>
</evidence>
<keyword evidence="9" id="KW-1185">Reference proteome</keyword>
<dbReference type="RefSeq" id="WP_151114953.1">
    <property type="nucleotide sequence ID" value="NZ_CP042582.1"/>
</dbReference>
<protein>
    <recommendedName>
        <fullName evidence="6">Peptide methionine sulfoxide reductase MsrB</fullName>
        <ecNumber evidence="6">1.8.4.12</ecNumber>
    </recommendedName>
    <alternativeName>
        <fullName evidence="6">Peptide-methionine (R)-S-oxide reductase</fullName>
    </alternativeName>
</protein>